<keyword evidence="3" id="KW-1185">Reference proteome</keyword>
<dbReference type="Proteomes" id="UP001606305">
    <property type="component" value="Unassembled WGS sequence"/>
</dbReference>
<feature type="chain" id="PRO_5046480976" description="YCII-related domain-containing protein" evidence="1">
    <location>
        <begin position="20"/>
        <end position="170"/>
    </location>
</feature>
<name>A0ABW7GBI8_9BURK</name>
<evidence type="ECO:0000256" key="1">
    <source>
        <dbReference type="SAM" id="SignalP"/>
    </source>
</evidence>
<dbReference type="EMBL" id="JBIGIA010000020">
    <property type="protein sequence ID" value="MFG6459322.1"/>
    <property type="molecule type" value="Genomic_DNA"/>
</dbReference>
<evidence type="ECO:0000313" key="2">
    <source>
        <dbReference type="EMBL" id="MFG6459322.1"/>
    </source>
</evidence>
<evidence type="ECO:0000313" key="3">
    <source>
        <dbReference type="Proteomes" id="UP001606305"/>
    </source>
</evidence>
<sequence length="170" mass="17901">MKLAVCLLALAWAALPAHAQDALPTPASTPASAPAAAAGMSANAYDAARAQAWGANDNGLRPYILVLLKTGPQRTPDGPARDEMFKGHFANMQRLAKEGLLVYAGPLDGAQDLRGLFIFATTDADLVRKAIGADPVLINGEMVAELHQHFGSAALMGVNEWHARLVKPKP</sequence>
<dbReference type="InterPro" id="IPR011008">
    <property type="entry name" value="Dimeric_a/b-barrel"/>
</dbReference>
<dbReference type="SUPFAM" id="SSF54909">
    <property type="entry name" value="Dimeric alpha+beta barrel"/>
    <property type="match status" value="1"/>
</dbReference>
<comment type="caution">
    <text evidence="2">The sequence shown here is derived from an EMBL/GenBank/DDBJ whole genome shotgun (WGS) entry which is preliminary data.</text>
</comment>
<dbReference type="RefSeq" id="WP_394491194.1">
    <property type="nucleotide sequence ID" value="NZ_JBIGIA010000020.1"/>
</dbReference>
<accession>A0ABW7GBI8</accession>
<evidence type="ECO:0008006" key="4">
    <source>
        <dbReference type="Google" id="ProtNLM"/>
    </source>
</evidence>
<feature type="signal peptide" evidence="1">
    <location>
        <begin position="1"/>
        <end position="19"/>
    </location>
</feature>
<reference evidence="2 3" key="1">
    <citation type="submission" date="2024-09" db="EMBL/GenBank/DDBJ databases">
        <title>Novel species of the genus Pelomonas and Roseateles isolated from streams.</title>
        <authorList>
            <person name="Lu H."/>
        </authorList>
    </citation>
    <scope>NUCLEOTIDE SEQUENCE [LARGE SCALE GENOMIC DNA]</scope>
    <source>
        <strain evidence="2 3">BYS96W</strain>
    </source>
</reference>
<keyword evidence="1" id="KW-0732">Signal</keyword>
<gene>
    <name evidence="2" type="ORF">ACG00X_21005</name>
</gene>
<organism evidence="2 3">
    <name type="scientific">Pelomonas nitida</name>
    <dbReference type="NCBI Taxonomy" id="3299027"/>
    <lineage>
        <taxon>Bacteria</taxon>
        <taxon>Pseudomonadati</taxon>
        <taxon>Pseudomonadota</taxon>
        <taxon>Betaproteobacteria</taxon>
        <taxon>Burkholderiales</taxon>
        <taxon>Sphaerotilaceae</taxon>
        <taxon>Roseateles</taxon>
    </lineage>
</organism>
<proteinExistence type="predicted"/>
<protein>
    <recommendedName>
        <fullName evidence="4">YCII-related domain-containing protein</fullName>
    </recommendedName>
</protein>